<dbReference type="InterPro" id="IPR010610">
    <property type="entry name" value="EryCIII-like_C"/>
</dbReference>
<dbReference type="CDD" id="cd03784">
    <property type="entry name" value="GT1_Gtf-like"/>
    <property type="match status" value="1"/>
</dbReference>
<protein>
    <submittedName>
        <fullName evidence="4">MGT family glycosyltransferase</fullName>
    </submittedName>
</protein>
<accession>A0A7X0ML09</accession>
<evidence type="ECO:0000256" key="1">
    <source>
        <dbReference type="ARBA" id="ARBA00022676"/>
    </source>
</evidence>
<dbReference type="InterPro" id="IPR050271">
    <property type="entry name" value="UDP-glycosyltransferase"/>
</dbReference>
<proteinExistence type="predicted"/>
<dbReference type="AlphaFoldDB" id="A0A7X0ML09"/>
<organism evidence="4 5">
    <name type="scientific">Pedobacter cryoconitis</name>
    <dbReference type="NCBI Taxonomy" id="188932"/>
    <lineage>
        <taxon>Bacteria</taxon>
        <taxon>Pseudomonadati</taxon>
        <taxon>Bacteroidota</taxon>
        <taxon>Sphingobacteriia</taxon>
        <taxon>Sphingobacteriales</taxon>
        <taxon>Sphingobacteriaceae</taxon>
        <taxon>Pedobacter</taxon>
    </lineage>
</organism>
<dbReference type="Gene3D" id="3.40.50.2000">
    <property type="entry name" value="Glycogen Phosphorylase B"/>
    <property type="match status" value="2"/>
</dbReference>
<sequence length="411" mass="46045">MSKYMFFGLPLVSVHKALVSVMSELSSRGNIVVYYNTADFSSKSNDAFISKAYPSYATGYDTSRIGNNTSFFAFAEMLLDTAVSLFDFLRNEVSLEKPDLIAHSHLALWGKLIAIDSKLPAISIYTTFSLSQHVMIPFFRRQQEKTKVYNNTGIESVMRLQKKYQSFYKKVGFSFKPDIWDSYINKEKCNIFLILKEFSFENDPVEGSSTFVGYPVNQPNSCKSKKLIYVSMGTIFNDDVDLFKLIIDVLGDLNIPSIVSIGSKINKSDIGTVAPNVTLVDFIDQESVLSNAMIFVTRGGMASIHEAVASVTPLVVIPEIPEQQLTAEKVEELGIGIQISVMQLTKGKLLNALELILSNLDFYSNNLNALIAKQSLIAPSELASNVIERYYSSCNNHDNQQYNQQIIYKQE</sequence>
<dbReference type="SUPFAM" id="SSF53756">
    <property type="entry name" value="UDP-Glycosyltransferase/glycogen phosphorylase"/>
    <property type="match status" value="1"/>
</dbReference>
<feature type="domain" description="Erythromycin biosynthesis protein CIII-like C-terminal" evidence="3">
    <location>
        <begin position="246"/>
        <end position="387"/>
    </location>
</feature>
<evidence type="ECO:0000256" key="2">
    <source>
        <dbReference type="ARBA" id="ARBA00022679"/>
    </source>
</evidence>
<keyword evidence="2 4" id="KW-0808">Transferase</keyword>
<dbReference type="PANTHER" id="PTHR48043">
    <property type="entry name" value="EG:EG0003.4 PROTEIN-RELATED"/>
    <property type="match status" value="1"/>
</dbReference>
<dbReference type="Proteomes" id="UP000521017">
    <property type="component" value="Unassembled WGS sequence"/>
</dbReference>
<gene>
    <name evidence="4" type="ORF">HDF25_003472</name>
</gene>
<evidence type="ECO:0000313" key="5">
    <source>
        <dbReference type="Proteomes" id="UP000521017"/>
    </source>
</evidence>
<reference evidence="4 5" key="1">
    <citation type="submission" date="2020-08" db="EMBL/GenBank/DDBJ databases">
        <title>Genomic Encyclopedia of Type Strains, Phase IV (KMG-V): Genome sequencing to study the core and pangenomes of soil and plant-associated prokaryotes.</title>
        <authorList>
            <person name="Whitman W."/>
        </authorList>
    </citation>
    <scope>NUCLEOTIDE SEQUENCE [LARGE SCALE GENOMIC DNA]</scope>
    <source>
        <strain evidence="4 5">M2T3</strain>
    </source>
</reference>
<evidence type="ECO:0000259" key="3">
    <source>
        <dbReference type="Pfam" id="PF06722"/>
    </source>
</evidence>
<dbReference type="PANTHER" id="PTHR48043:SF145">
    <property type="entry name" value="FI06409P-RELATED"/>
    <property type="match status" value="1"/>
</dbReference>
<dbReference type="GO" id="GO:0016758">
    <property type="term" value="F:hexosyltransferase activity"/>
    <property type="evidence" value="ECO:0007669"/>
    <property type="project" value="UniProtKB-ARBA"/>
</dbReference>
<dbReference type="EMBL" id="JACHCC010000009">
    <property type="protein sequence ID" value="MBB6501305.1"/>
    <property type="molecule type" value="Genomic_DNA"/>
</dbReference>
<keyword evidence="1" id="KW-0328">Glycosyltransferase</keyword>
<dbReference type="Pfam" id="PF06722">
    <property type="entry name" value="EryCIII-like_C"/>
    <property type="match status" value="1"/>
</dbReference>
<evidence type="ECO:0000313" key="4">
    <source>
        <dbReference type="EMBL" id="MBB6501305.1"/>
    </source>
</evidence>
<name>A0A7X0ML09_9SPHI</name>
<dbReference type="RefSeq" id="WP_184626922.1">
    <property type="nucleotide sequence ID" value="NZ_JACHCC010000009.1"/>
</dbReference>
<dbReference type="InterPro" id="IPR002213">
    <property type="entry name" value="UDP_glucos_trans"/>
</dbReference>
<comment type="caution">
    <text evidence="4">The sequence shown here is derived from an EMBL/GenBank/DDBJ whole genome shotgun (WGS) entry which is preliminary data.</text>
</comment>
<dbReference type="GO" id="GO:0008194">
    <property type="term" value="F:UDP-glycosyltransferase activity"/>
    <property type="evidence" value="ECO:0007669"/>
    <property type="project" value="InterPro"/>
</dbReference>